<feature type="domain" description="C2H2-type" evidence="8">
    <location>
        <begin position="60"/>
        <end position="83"/>
    </location>
</feature>
<dbReference type="PROSITE" id="PS00028">
    <property type="entry name" value="ZINC_FINGER_C2H2_1"/>
    <property type="match status" value="3"/>
</dbReference>
<sequence>MQSGLHQKNSLVSHQKAIHGLKKPYQCTFCHYASSQKGNLRAHVRRLHLLANNEQQGDVHRCVDCSAVFRNVSSLTSHMSKFHCDGIQTTLTLSHVQNSDSAPSLNDNNESASRDDLSHKNDILQKGLERIGCPFQMGTWRIQGNGEQDKTKDRSVCTTTLVDRANPTKLVQYVVEYRTEGSVRFLLCTHCPKRFKKPLDLVRHLRIHNSIMPYKCAICYKSFRLKSTLMSHLHSHNGTKAFECSVYSIMDSDPIAVSSVASSSGIIRLDNVTRHQSWD</sequence>
<evidence type="ECO:0000256" key="3">
    <source>
        <dbReference type="ARBA" id="ARBA00022771"/>
    </source>
</evidence>
<dbReference type="EMBL" id="CAKKLH010000201">
    <property type="protein sequence ID" value="CAH0105753.1"/>
    <property type="molecule type" value="Genomic_DNA"/>
</dbReference>
<feature type="domain" description="C2H2-type" evidence="8">
    <location>
        <begin position="25"/>
        <end position="48"/>
    </location>
</feature>
<evidence type="ECO:0000256" key="1">
    <source>
        <dbReference type="ARBA" id="ARBA00004123"/>
    </source>
</evidence>
<evidence type="ECO:0000256" key="4">
    <source>
        <dbReference type="ARBA" id="ARBA00022833"/>
    </source>
</evidence>
<reference evidence="9" key="1">
    <citation type="submission" date="2021-11" db="EMBL/GenBank/DDBJ databases">
        <authorList>
            <person name="Schell T."/>
        </authorList>
    </citation>
    <scope>NUCLEOTIDE SEQUENCE</scope>
    <source>
        <strain evidence="9">M5</strain>
    </source>
</reference>
<dbReference type="Proteomes" id="UP000789390">
    <property type="component" value="Unassembled WGS sequence"/>
</dbReference>
<evidence type="ECO:0000256" key="6">
    <source>
        <dbReference type="PROSITE-ProRule" id="PRU00042"/>
    </source>
</evidence>
<name>A0A8J2RR36_9CRUS</name>
<dbReference type="GO" id="GO:0000978">
    <property type="term" value="F:RNA polymerase II cis-regulatory region sequence-specific DNA binding"/>
    <property type="evidence" value="ECO:0007669"/>
    <property type="project" value="TreeGrafter"/>
</dbReference>
<proteinExistence type="predicted"/>
<keyword evidence="5" id="KW-0539">Nucleus</keyword>
<comment type="subcellular location">
    <subcellularLocation>
        <location evidence="1">Nucleus</location>
    </subcellularLocation>
</comment>
<dbReference type="SUPFAM" id="SSF57667">
    <property type="entry name" value="beta-beta-alpha zinc fingers"/>
    <property type="match status" value="3"/>
</dbReference>
<keyword evidence="4" id="KW-0862">Zinc</keyword>
<keyword evidence="10" id="KW-1185">Reference proteome</keyword>
<dbReference type="GO" id="GO:0008270">
    <property type="term" value="F:zinc ion binding"/>
    <property type="evidence" value="ECO:0007669"/>
    <property type="project" value="UniProtKB-KW"/>
</dbReference>
<dbReference type="GO" id="GO:0005634">
    <property type="term" value="C:nucleus"/>
    <property type="evidence" value="ECO:0007669"/>
    <property type="project" value="UniProtKB-SubCell"/>
</dbReference>
<dbReference type="OrthoDB" id="6376466at2759"/>
<feature type="region of interest" description="Disordered" evidence="7">
    <location>
        <begin position="98"/>
        <end position="117"/>
    </location>
</feature>
<evidence type="ECO:0000256" key="5">
    <source>
        <dbReference type="ARBA" id="ARBA00023242"/>
    </source>
</evidence>
<dbReference type="PANTHER" id="PTHR24396">
    <property type="entry name" value="ZINC FINGER PROTEIN"/>
    <property type="match status" value="1"/>
</dbReference>
<gene>
    <name evidence="9" type="ORF">DGAL_LOCUS8818</name>
</gene>
<dbReference type="Gene3D" id="3.30.160.60">
    <property type="entry name" value="Classic Zinc Finger"/>
    <property type="match status" value="2"/>
</dbReference>
<accession>A0A8J2RR36</accession>
<keyword evidence="3 6" id="KW-0863">Zinc-finger</keyword>
<evidence type="ECO:0000313" key="10">
    <source>
        <dbReference type="Proteomes" id="UP000789390"/>
    </source>
</evidence>
<organism evidence="9 10">
    <name type="scientific">Daphnia galeata</name>
    <dbReference type="NCBI Taxonomy" id="27404"/>
    <lineage>
        <taxon>Eukaryota</taxon>
        <taxon>Metazoa</taxon>
        <taxon>Ecdysozoa</taxon>
        <taxon>Arthropoda</taxon>
        <taxon>Crustacea</taxon>
        <taxon>Branchiopoda</taxon>
        <taxon>Diplostraca</taxon>
        <taxon>Cladocera</taxon>
        <taxon>Anomopoda</taxon>
        <taxon>Daphniidae</taxon>
        <taxon>Daphnia</taxon>
    </lineage>
</organism>
<comment type="caution">
    <text evidence="9">The sequence shown here is derived from an EMBL/GenBank/DDBJ whole genome shotgun (WGS) entry which is preliminary data.</text>
</comment>
<evidence type="ECO:0000256" key="2">
    <source>
        <dbReference type="ARBA" id="ARBA00022723"/>
    </source>
</evidence>
<dbReference type="SMART" id="SM00355">
    <property type="entry name" value="ZnF_C2H2"/>
    <property type="match status" value="4"/>
</dbReference>
<evidence type="ECO:0000256" key="7">
    <source>
        <dbReference type="SAM" id="MobiDB-lite"/>
    </source>
</evidence>
<dbReference type="InterPro" id="IPR036236">
    <property type="entry name" value="Znf_C2H2_sf"/>
</dbReference>
<feature type="compositionally biased region" description="Polar residues" evidence="7">
    <location>
        <begin position="98"/>
        <end position="111"/>
    </location>
</feature>
<feature type="domain" description="C2H2-type" evidence="8">
    <location>
        <begin position="186"/>
        <end position="213"/>
    </location>
</feature>
<keyword evidence="2" id="KW-0479">Metal-binding</keyword>
<dbReference type="PROSITE" id="PS50157">
    <property type="entry name" value="ZINC_FINGER_C2H2_2"/>
    <property type="match status" value="4"/>
</dbReference>
<evidence type="ECO:0000313" key="9">
    <source>
        <dbReference type="EMBL" id="CAH0105753.1"/>
    </source>
</evidence>
<protein>
    <recommendedName>
        <fullName evidence="8">C2H2-type domain-containing protein</fullName>
    </recommendedName>
</protein>
<dbReference type="PANTHER" id="PTHR24396:SF19">
    <property type="entry name" value="FI01119P"/>
    <property type="match status" value="1"/>
</dbReference>
<evidence type="ECO:0000259" key="8">
    <source>
        <dbReference type="PROSITE" id="PS50157"/>
    </source>
</evidence>
<dbReference type="AlphaFoldDB" id="A0A8J2RR36"/>
<dbReference type="GO" id="GO:0000981">
    <property type="term" value="F:DNA-binding transcription factor activity, RNA polymerase II-specific"/>
    <property type="evidence" value="ECO:0007669"/>
    <property type="project" value="TreeGrafter"/>
</dbReference>
<dbReference type="Pfam" id="PF00096">
    <property type="entry name" value="zf-C2H2"/>
    <property type="match status" value="4"/>
</dbReference>
<dbReference type="InterPro" id="IPR013087">
    <property type="entry name" value="Znf_C2H2_type"/>
</dbReference>
<feature type="domain" description="C2H2-type" evidence="8">
    <location>
        <begin position="214"/>
        <end position="241"/>
    </location>
</feature>
<dbReference type="InterPro" id="IPR051643">
    <property type="entry name" value="Transcr_Reg_ZincFinger"/>
</dbReference>